<organism evidence="1 2">
    <name type="scientific">Paenibacillus silvae</name>
    <dbReference type="NCBI Taxonomy" id="1325358"/>
    <lineage>
        <taxon>Bacteria</taxon>
        <taxon>Bacillati</taxon>
        <taxon>Bacillota</taxon>
        <taxon>Bacilli</taxon>
        <taxon>Bacillales</taxon>
        <taxon>Paenibacillaceae</taxon>
        <taxon>Paenibacillus</taxon>
    </lineage>
</organism>
<reference evidence="2" key="1">
    <citation type="journal article" date="2019" name="Int. J. Syst. Evol. Microbiol.">
        <title>The Global Catalogue of Microorganisms (GCM) 10K type strain sequencing project: providing services to taxonomists for standard genome sequencing and annotation.</title>
        <authorList>
            <consortium name="The Broad Institute Genomics Platform"/>
            <consortium name="The Broad Institute Genome Sequencing Center for Infectious Disease"/>
            <person name="Wu L."/>
            <person name="Ma J."/>
        </authorList>
    </citation>
    <scope>NUCLEOTIDE SEQUENCE [LARGE SCALE GENOMIC DNA]</scope>
    <source>
        <strain evidence="2">CGMCC 1.12770</strain>
    </source>
</reference>
<comment type="caution">
    <text evidence="1">The sequence shown here is derived from an EMBL/GenBank/DDBJ whole genome shotgun (WGS) entry which is preliminary data.</text>
</comment>
<proteinExistence type="predicted"/>
<dbReference type="EMBL" id="BMFU01000005">
    <property type="protein sequence ID" value="GGH61388.1"/>
    <property type="molecule type" value="Genomic_DNA"/>
</dbReference>
<evidence type="ECO:0000313" key="1">
    <source>
        <dbReference type="EMBL" id="GGH61388.1"/>
    </source>
</evidence>
<accession>A0ABQ1ZH33</accession>
<name>A0ABQ1ZH33_9BACL</name>
<evidence type="ECO:0008006" key="3">
    <source>
        <dbReference type="Google" id="ProtNLM"/>
    </source>
</evidence>
<dbReference type="Proteomes" id="UP000652153">
    <property type="component" value="Unassembled WGS sequence"/>
</dbReference>
<sequence>MARMTCKCGEILSNVLVPNDVQLRVYTDEEWDAIIQSNSMDSLAIPFPKYDIWRCYKCERIYVCDWEYGKVIKTFILEED</sequence>
<evidence type="ECO:0000313" key="2">
    <source>
        <dbReference type="Proteomes" id="UP000652153"/>
    </source>
</evidence>
<protein>
    <recommendedName>
        <fullName evidence="3">CxxH/CxxC protein</fullName>
    </recommendedName>
</protein>
<gene>
    <name evidence="1" type="ORF">GCM10008014_36770</name>
</gene>
<keyword evidence="2" id="KW-1185">Reference proteome</keyword>
<dbReference type="RefSeq" id="WP_188593371.1">
    <property type="nucleotide sequence ID" value="NZ_BMFU01000005.1"/>
</dbReference>